<dbReference type="GO" id="GO:0016787">
    <property type="term" value="F:hydrolase activity"/>
    <property type="evidence" value="ECO:0007669"/>
    <property type="project" value="UniProtKB-KW"/>
</dbReference>
<protein>
    <submittedName>
        <fullName evidence="2">Phosphohydrolase</fullName>
    </submittedName>
</protein>
<name>A0A2M9HD40_9BIFI</name>
<dbReference type="Gene3D" id="1.10.3210.10">
    <property type="entry name" value="Hypothetical protein af1432"/>
    <property type="match status" value="1"/>
</dbReference>
<feature type="domain" description="HD/PDEase" evidence="1">
    <location>
        <begin position="27"/>
        <end position="151"/>
    </location>
</feature>
<dbReference type="SUPFAM" id="SSF109604">
    <property type="entry name" value="HD-domain/PDEase-like"/>
    <property type="match status" value="1"/>
</dbReference>
<keyword evidence="2" id="KW-0378">Hydrolase</keyword>
<dbReference type="InterPro" id="IPR003607">
    <property type="entry name" value="HD/PDEase_dom"/>
</dbReference>
<dbReference type="OrthoDB" id="360187at2"/>
<sequence length="205" mass="23097">MLTVLEYGLDIIESPGMQSEKRYFQHGNTTTFQHSVAVAERSVRLAHRFGLDDIVDMRSLVVAALLHDYFLYDWHDDEDWHRLHGFTHGRIACLNAIRDYGRDIVNDVVADSLINHMYPLTNVPPKYTEGWLVSISDKLCATGEAVNRERFRVRKSHRVISGLDSLPKVPSLGALRSVEAAVNNTNGIGSIRSGAYHTLLALRGR</sequence>
<reference evidence="2 3" key="1">
    <citation type="submission" date="2017-10" db="EMBL/GenBank/DDBJ databases">
        <title>Draft genome sequences of strains TRE 1, TRE 9, TRE H and TRI 7, isolated from tamarins, belonging to four potential novel Bifidobacterium species.</title>
        <authorList>
            <person name="Mattarelli P."/>
            <person name="Modesto M."/>
            <person name="Puglisi E."/>
            <person name="Morelli L."/>
            <person name="Spezio C."/>
            <person name="Bonetti A."/>
            <person name="Sandri C."/>
        </authorList>
    </citation>
    <scope>NUCLEOTIDE SEQUENCE [LARGE SCALE GENOMIC DNA]</scope>
    <source>
        <strain evidence="3">TRI7</strain>
    </source>
</reference>
<dbReference type="EMBL" id="PEBK01000009">
    <property type="protein sequence ID" value="PJM74706.1"/>
    <property type="molecule type" value="Genomic_DNA"/>
</dbReference>
<dbReference type="Pfam" id="PF01966">
    <property type="entry name" value="HD"/>
    <property type="match status" value="1"/>
</dbReference>
<organism evidence="2 3">
    <name type="scientific">Bifidobacterium simiarum</name>
    <dbReference type="NCBI Taxonomy" id="2045441"/>
    <lineage>
        <taxon>Bacteria</taxon>
        <taxon>Bacillati</taxon>
        <taxon>Actinomycetota</taxon>
        <taxon>Actinomycetes</taxon>
        <taxon>Bifidobacteriales</taxon>
        <taxon>Bifidobacteriaceae</taxon>
        <taxon>Bifidobacterium</taxon>
    </lineage>
</organism>
<dbReference type="Proteomes" id="UP000231451">
    <property type="component" value="Unassembled WGS sequence"/>
</dbReference>
<evidence type="ECO:0000313" key="3">
    <source>
        <dbReference type="Proteomes" id="UP000231451"/>
    </source>
</evidence>
<dbReference type="CDD" id="cd00077">
    <property type="entry name" value="HDc"/>
    <property type="match status" value="1"/>
</dbReference>
<accession>A0A2M9HD40</accession>
<dbReference type="InterPro" id="IPR006674">
    <property type="entry name" value="HD_domain"/>
</dbReference>
<evidence type="ECO:0000259" key="1">
    <source>
        <dbReference type="SMART" id="SM00471"/>
    </source>
</evidence>
<evidence type="ECO:0000313" key="2">
    <source>
        <dbReference type="EMBL" id="PJM74706.1"/>
    </source>
</evidence>
<gene>
    <name evidence="2" type="ORF">CSQ87_09090</name>
</gene>
<dbReference type="SMART" id="SM00471">
    <property type="entry name" value="HDc"/>
    <property type="match status" value="1"/>
</dbReference>
<keyword evidence="3" id="KW-1185">Reference proteome</keyword>
<dbReference type="AlphaFoldDB" id="A0A2M9HD40"/>
<comment type="caution">
    <text evidence="2">The sequence shown here is derived from an EMBL/GenBank/DDBJ whole genome shotgun (WGS) entry which is preliminary data.</text>
</comment>
<proteinExistence type="predicted"/>